<dbReference type="Pfam" id="PF02397">
    <property type="entry name" value="Bac_transf"/>
    <property type="match status" value="1"/>
</dbReference>
<proteinExistence type="inferred from homology"/>
<feature type="domain" description="Bacterial sugar transferase" evidence="8">
    <location>
        <begin position="250"/>
        <end position="434"/>
    </location>
</feature>
<keyword evidence="4 7" id="KW-0812">Transmembrane</keyword>
<evidence type="ECO:0000259" key="8">
    <source>
        <dbReference type="Pfam" id="PF02397"/>
    </source>
</evidence>
<reference evidence="9 10" key="1">
    <citation type="submission" date="2016-01" db="EMBL/GenBank/DDBJ databases">
        <title>Genome sequencing of Roseivirga echinicomitans KMM 6058.</title>
        <authorList>
            <person name="Selvaratnam C."/>
            <person name="Thevarajoo S."/>
            <person name="Goh K.M."/>
            <person name="Ee R."/>
            <person name="Chan K.-G."/>
            <person name="Chong C.S."/>
        </authorList>
    </citation>
    <scope>NUCLEOTIDE SEQUENCE [LARGE SCALE GENOMIC DNA]</scope>
    <source>
        <strain evidence="9 10">KMM 6058</strain>
    </source>
</reference>
<keyword evidence="6 7" id="KW-0472">Membrane</keyword>
<evidence type="ECO:0000256" key="6">
    <source>
        <dbReference type="ARBA" id="ARBA00023136"/>
    </source>
</evidence>
<dbReference type="PANTHER" id="PTHR30576">
    <property type="entry name" value="COLANIC BIOSYNTHESIS UDP-GLUCOSE LIPID CARRIER TRANSFERASE"/>
    <property type="match status" value="1"/>
</dbReference>
<name>A0A150XV08_9BACT</name>
<feature type="transmembrane region" description="Helical" evidence="7">
    <location>
        <begin position="24"/>
        <end position="42"/>
    </location>
</feature>
<dbReference type="OrthoDB" id="9808602at2"/>
<evidence type="ECO:0000256" key="1">
    <source>
        <dbReference type="ARBA" id="ARBA00004141"/>
    </source>
</evidence>
<sequence>MIVLTIIFFSSVYVAEGQFVVSKPYLLLLTIYLSTWPIISYLNKDYKIGRAVSYYTTFKKAFFSVFIFISVISIFWLFSESESLERHFLTTLVLLLFLWLTIYRVSVHLVLDKYREFGGNIRYAVILGNDDLGTKLFETLKRKSHYGIRCLGFYGDVNGNNQEYSYLGDFKDFLKANLDNIDHIYVSERAPKYVLERAIEIGESSLKRVKLLPEFKTEAIKNFVLRRYDAVPVIDVNNLPLDAKVNTFVKRAFDVVFAFLIFVFFLSWMYPVFGLIIKLESKGPILFKQLRHGKGNTPFYCYKFRTMVKNNESDFVWASKNDPRITRFGTFLRKTSLDEFPQFFNVLIGNMSIVGPRPHPLSLNKAYESKIEKYAKRHAYKPGVTGLAQAMGFRGEITDYYQMNSRVRLDRFYLQNWSFVLDIKIIFLTIYALMKGQKLAY</sequence>
<feature type="transmembrane region" description="Helical" evidence="7">
    <location>
        <begin position="91"/>
        <end position="111"/>
    </location>
</feature>
<dbReference type="EMBL" id="LRDB01000003">
    <property type="protein sequence ID" value="KYG82587.1"/>
    <property type="molecule type" value="Genomic_DNA"/>
</dbReference>
<dbReference type="Pfam" id="PF13727">
    <property type="entry name" value="CoA_binding_3"/>
    <property type="match status" value="1"/>
</dbReference>
<dbReference type="Proteomes" id="UP000075615">
    <property type="component" value="Unassembled WGS sequence"/>
</dbReference>
<gene>
    <name evidence="9" type="ORF">AWN68_15170</name>
</gene>
<feature type="transmembrane region" description="Helical" evidence="7">
    <location>
        <begin position="62"/>
        <end position="79"/>
    </location>
</feature>
<dbReference type="STRING" id="296218.AWN68_15170"/>
<evidence type="ECO:0000313" key="10">
    <source>
        <dbReference type="Proteomes" id="UP000075615"/>
    </source>
</evidence>
<feature type="transmembrane region" description="Helical" evidence="7">
    <location>
        <begin position="255"/>
        <end position="277"/>
    </location>
</feature>
<evidence type="ECO:0000256" key="2">
    <source>
        <dbReference type="ARBA" id="ARBA00006464"/>
    </source>
</evidence>
<evidence type="ECO:0000256" key="5">
    <source>
        <dbReference type="ARBA" id="ARBA00022989"/>
    </source>
</evidence>
<evidence type="ECO:0000256" key="4">
    <source>
        <dbReference type="ARBA" id="ARBA00022692"/>
    </source>
</evidence>
<evidence type="ECO:0000313" key="9">
    <source>
        <dbReference type="EMBL" id="KYG82587.1"/>
    </source>
</evidence>
<comment type="similarity">
    <text evidence="2">Belongs to the bacterial sugar transferase family.</text>
</comment>
<comment type="caution">
    <text evidence="9">The sequence shown here is derived from an EMBL/GenBank/DDBJ whole genome shotgun (WGS) entry which is preliminary data.</text>
</comment>
<evidence type="ECO:0000256" key="7">
    <source>
        <dbReference type="SAM" id="Phobius"/>
    </source>
</evidence>
<keyword evidence="10" id="KW-1185">Reference proteome</keyword>
<comment type="subcellular location">
    <subcellularLocation>
        <location evidence="1">Membrane</location>
        <topology evidence="1">Multi-pass membrane protein</topology>
    </subcellularLocation>
</comment>
<organism evidence="9 10">
    <name type="scientific">Roseivirga echinicomitans</name>
    <dbReference type="NCBI Taxonomy" id="296218"/>
    <lineage>
        <taxon>Bacteria</taxon>
        <taxon>Pseudomonadati</taxon>
        <taxon>Bacteroidota</taxon>
        <taxon>Cytophagia</taxon>
        <taxon>Cytophagales</taxon>
        <taxon>Roseivirgaceae</taxon>
        <taxon>Roseivirga</taxon>
    </lineage>
</organism>
<dbReference type="InterPro" id="IPR003362">
    <property type="entry name" value="Bact_transf"/>
</dbReference>
<dbReference type="PANTHER" id="PTHR30576:SF0">
    <property type="entry name" value="UNDECAPRENYL-PHOSPHATE N-ACETYLGALACTOSAMINYL 1-PHOSPHATE TRANSFERASE-RELATED"/>
    <property type="match status" value="1"/>
</dbReference>
<dbReference type="InterPro" id="IPR017475">
    <property type="entry name" value="EPS_sugar_tfrase"/>
</dbReference>
<keyword evidence="5 7" id="KW-1133">Transmembrane helix</keyword>
<keyword evidence="3" id="KW-0808">Transferase</keyword>
<dbReference type="GO" id="GO:0016020">
    <property type="term" value="C:membrane"/>
    <property type="evidence" value="ECO:0007669"/>
    <property type="project" value="UniProtKB-SubCell"/>
</dbReference>
<dbReference type="GO" id="GO:0016780">
    <property type="term" value="F:phosphotransferase activity, for other substituted phosphate groups"/>
    <property type="evidence" value="ECO:0007669"/>
    <property type="project" value="TreeGrafter"/>
</dbReference>
<dbReference type="RefSeq" id="WP_068412757.1">
    <property type="nucleotide sequence ID" value="NZ_LRDB01000003.1"/>
</dbReference>
<protein>
    <recommendedName>
        <fullName evidence="8">Bacterial sugar transferase domain-containing protein</fullName>
    </recommendedName>
</protein>
<evidence type="ECO:0000256" key="3">
    <source>
        <dbReference type="ARBA" id="ARBA00022679"/>
    </source>
</evidence>
<dbReference type="NCBIfam" id="TIGR03025">
    <property type="entry name" value="EPS_sugtrans"/>
    <property type="match status" value="1"/>
</dbReference>
<dbReference type="AlphaFoldDB" id="A0A150XV08"/>
<feature type="transmembrane region" description="Helical" evidence="7">
    <location>
        <begin position="412"/>
        <end position="434"/>
    </location>
</feature>
<accession>A0A150XV08</accession>